<keyword evidence="2" id="KW-1185">Reference proteome</keyword>
<reference evidence="1 2" key="1">
    <citation type="submission" date="2019-03" db="EMBL/GenBank/DDBJ databases">
        <title>First draft genome of Liparis tanakae, snailfish: a comprehensive survey of snailfish specific genes.</title>
        <authorList>
            <person name="Kim W."/>
            <person name="Song I."/>
            <person name="Jeong J.-H."/>
            <person name="Kim D."/>
            <person name="Kim S."/>
            <person name="Ryu S."/>
            <person name="Song J.Y."/>
            <person name="Lee S.K."/>
        </authorList>
    </citation>
    <scope>NUCLEOTIDE SEQUENCE [LARGE SCALE GENOMIC DNA]</scope>
    <source>
        <tissue evidence="1">Muscle</tissue>
    </source>
</reference>
<evidence type="ECO:0000313" key="1">
    <source>
        <dbReference type="EMBL" id="TNN73002.1"/>
    </source>
</evidence>
<gene>
    <name evidence="1" type="ORF">EYF80_016792</name>
</gene>
<evidence type="ECO:0000313" key="2">
    <source>
        <dbReference type="Proteomes" id="UP000314294"/>
    </source>
</evidence>
<organism evidence="1 2">
    <name type="scientific">Liparis tanakae</name>
    <name type="common">Tanaka's snailfish</name>
    <dbReference type="NCBI Taxonomy" id="230148"/>
    <lineage>
        <taxon>Eukaryota</taxon>
        <taxon>Metazoa</taxon>
        <taxon>Chordata</taxon>
        <taxon>Craniata</taxon>
        <taxon>Vertebrata</taxon>
        <taxon>Euteleostomi</taxon>
        <taxon>Actinopterygii</taxon>
        <taxon>Neopterygii</taxon>
        <taxon>Teleostei</taxon>
        <taxon>Neoteleostei</taxon>
        <taxon>Acanthomorphata</taxon>
        <taxon>Eupercaria</taxon>
        <taxon>Perciformes</taxon>
        <taxon>Cottioidei</taxon>
        <taxon>Cottales</taxon>
        <taxon>Liparidae</taxon>
        <taxon>Liparis</taxon>
    </lineage>
</organism>
<protein>
    <submittedName>
        <fullName evidence="1">Uncharacterized protein</fullName>
    </submittedName>
</protein>
<proteinExistence type="predicted"/>
<accession>A0A4Z2I6T8</accession>
<dbReference type="EMBL" id="SRLO01000130">
    <property type="protein sequence ID" value="TNN73002.1"/>
    <property type="molecule type" value="Genomic_DNA"/>
</dbReference>
<dbReference type="Proteomes" id="UP000314294">
    <property type="component" value="Unassembled WGS sequence"/>
</dbReference>
<sequence length="69" mass="7669">MLRRNGNRQFTATKESTLVKATSGAGNINGSGLRRVLGREYRASRDQTAAEERFQESSRVALSQSLRLL</sequence>
<name>A0A4Z2I6T8_9TELE</name>
<comment type="caution">
    <text evidence="1">The sequence shown here is derived from an EMBL/GenBank/DDBJ whole genome shotgun (WGS) entry which is preliminary data.</text>
</comment>
<dbReference type="AlphaFoldDB" id="A0A4Z2I6T8"/>